<reference evidence="3 4" key="1">
    <citation type="submission" date="2015-12" db="EMBL/GenBank/DDBJ databases">
        <title>The genome of Folsomia candida.</title>
        <authorList>
            <person name="Faddeeva A."/>
            <person name="Derks M.F."/>
            <person name="Anvar Y."/>
            <person name="Smit S."/>
            <person name="Van Straalen N."/>
            <person name="Roelofs D."/>
        </authorList>
    </citation>
    <scope>NUCLEOTIDE SEQUENCE [LARGE SCALE GENOMIC DNA]</scope>
    <source>
        <strain evidence="3 4">VU population</strain>
        <tissue evidence="3">Whole body</tissue>
    </source>
</reference>
<keyword evidence="4" id="KW-1185">Reference proteome</keyword>
<gene>
    <name evidence="3" type="ORF">Fcan01_23380</name>
</gene>
<feature type="compositionally biased region" description="Acidic residues" evidence="1">
    <location>
        <begin position="779"/>
        <end position="808"/>
    </location>
</feature>
<keyword evidence="2" id="KW-0472">Membrane</keyword>
<feature type="compositionally biased region" description="Low complexity" evidence="1">
    <location>
        <begin position="204"/>
        <end position="215"/>
    </location>
</feature>
<evidence type="ECO:0000313" key="3">
    <source>
        <dbReference type="EMBL" id="OXA41865.1"/>
    </source>
</evidence>
<proteinExistence type="predicted"/>
<feature type="compositionally biased region" description="Low complexity" evidence="1">
    <location>
        <begin position="825"/>
        <end position="834"/>
    </location>
</feature>
<evidence type="ECO:0000256" key="1">
    <source>
        <dbReference type="SAM" id="MobiDB-lite"/>
    </source>
</evidence>
<feature type="compositionally biased region" description="Polar residues" evidence="1">
    <location>
        <begin position="294"/>
        <end position="305"/>
    </location>
</feature>
<keyword evidence="2" id="KW-0812">Transmembrane</keyword>
<feature type="compositionally biased region" description="Polar residues" evidence="1">
    <location>
        <begin position="415"/>
        <end position="425"/>
    </location>
</feature>
<sequence length="868" mass="96091">MMGARSKKKGYKTLTILKRAGVIIAIFDLILTISDCRNVGRFFLLVTMSNTFDITPENVLGDHCQTPGNLRRGVCETWSQMMETGSPLAFSASEMAGRSFHPHVSSVHNNAAGGGGGGADMEGGSSYLKATLSIQRLPEMLKELVMSWKSTFDPSRTDRNISFYFDDDEVPRMHEQQLPPQGAPPPPVKHQHRQTEGSWHTQTSSLSSSVPSSLLDNNRQKKHASPSLPPPREAKNIPSLNQRKNSPGESHEYDVDSIHLNSHVGRGGGEIEPDFITGVESPHVPSSFHHDHTTTIPQPRNNDVTGRTDDTDDISKPLHFSKNNQEIGFSRKKRFAAQQPPSLLQQPLQSQNKNSQDEEESSSTAVQSKIAMQPATRMTFTSMMRENEEQDFVETTATTSSPLEKATLSEKRAKVSSNSEPNFYSPNFVGDQGNDHLKPSKSEGGGGGKRNGSNRATSNLFTGWMGPKEKAEGEKCSQPPGPKKMMGFLEQEMFSQSRWQSLLQTAQALINPRASGGKLCIGEQLGSVEAGSIKMHIELKPFGPHPFKEAERRLKATQQILFDSPWLSMIQLYSKLSGGFIKIFVVITAYTWIWGTILGLILLIGSLTEEAVLIHGWIVFNILYSLLFFMIDDWIHSNINPCRTTVSMWLSISYSLYKPLATWLVLMQWSELKKLVSSPDPNIGDGNCSSNSTTTSTSSQCLDKTTMKFVTPHPSSTSYTSLSSDTTKESTIVDLNITDIGSQPVEKESNTSAALILAASKLRLGSCDHHLQSTNNRDDYDDDYEEDEEDEDLEYEEDYDEESDDDEGDERRDLERGGGESEGKNTTTTATANNKLNVAGERGNDNNTDKNNHPIVIRGRNNGYIVTH</sequence>
<comment type="caution">
    <text evidence="3">The sequence shown here is derived from an EMBL/GenBank/DDBJ whole genome shotgun (WGS) entry which is preliminary data.</text>
</comment>
<feature type="region of interest" description="Disordered" evidence="1">
    <location>
        <begin position="391"/>
        <end position="480"/>
    </location>
</feature>
<feature type="compositionally biased region" description="Polar residues" evidence="1">
    <location>
        <begin position="238"/>
        <end position="248"/>
    </location>
</feature>
<feature type="transmembrane region" description="Helical" evidence="2">
    <location>
        <begin position="579"/>
        <end position="604"/>
    </location>
</feature>
<dbReference type="Proteomes" id="UP000198287">
    <property type="component" value="Unassembled WGS sequence"/>
</dbReference>
<feature type="region of interest" description="Disordered" evidence="1">
    <location>
        <begin position="769"/>
        <end position="868"/>
    </location>
</feature>
<organism evidence="3 4">
    <name type="scientific">Folsomia candida</name>
    <name type="common">Springtail</name>
    <dbReference type="NCBI Taxonomy" id="158441"/>
    <lineage>
        <taxon>Eukaryota</taxon>
        <taxon>Metazoa</taxon>
        <taxon>Ecdysozoa</taxon>
        <taxon>Arthropoda</taxon>
        <taxon>Hexapoda</taxon>
        <taxon>Collembola</taxon>
        <taxon>Entomobryomorpha</taxon>
        <taxon>Isotomoidea</taxon>
        <taxon>Isotomidae</taxon>
        <taxon>Proisotominae</taxon>
        <taxon>Folsomia</taxon>
    </lineage>
</organism>
<dbReference type="EMBL" id="LNIX01000028">
    <property type="protein sequence ID" value="OXA41865.1"/>
    <property type="molecule type" value="Genomic_DNA"/>
</dbReference>
<feature type="compositionally biased region" description="Basic and acidic residues" evidence="1">
    <location>
        <begin position="306"/>
        <end position="316"/>
    </location>
</feature>
<feature type="transmembrane region" description="Helical" evidence="2">
    <location>
        <begin position="611"/>
        <end position="631"/>
    </location>
</feature>
<feature type="region of interest" description="Disordered" evidence="1">
    <location>
        <begin position="173"/>
        <end position="374"/>
    </location>
</feature>
<dbReference type="AlphaFoldDB" id="A0A226D8I7"/>
<keyword evidence="2" id="KW-1133">Transmembrane helix</keyword>
<feature type="compositionally biased region" description="Basic and acidic residues" evidence="1">
    <location>
        <begin position="842"/>
        <end position="852"/>
    </location>
</feature>
<accession>A0A226D8I7</accession>
<evidence type="ECO:0000256" key="2">
    <source>
        <dbReference type="SAM" id="Phobius"/>
    </source>
</evidence>
<protein>
    <submittedName>
        <fullName evidence="3">Uncharacterized protein</fullName>
    </submittedName>
</protein>
<evidence type="ECO:0000313" key="4">
    <source>
        <dbReference type="Proteomes" id="UP000198287"/>
    </source>
</evidence>
<name>A0A226D8I7_FOLCA</name>
<feature type="compositionally biased region" description="Polar residues" evidence="1">
    <location>
        <begin position="393"/>
        <end position="402"/>
    </location>
</feature>
<feature type="compositionally biased region" description="Basic and acidic residues" evidence="1">
    <location>
        <begin position="809"/>
        <end position="823"/>
    </location>
</feature>
<feature type="compositionally biased region" description="Low complexity" evidence="1">
    <location>
        <begin position="338"/>
        <end position="354"/>
    </location>
</feature>